<keyword evidence="2 3" id="KW-0663">Pyridoxal phosphate</keyword>
<proteinExistence type="inferred from homology"/>
<dbReference type="InterPro" id="IPR011761">
    <property type="entry name" value="ATP-grasp"/>
</dbReference>
<dbReference type="InterPro" id="IPR022643">
    <property type="entry name" value="De-COase2_C"/>
</dbReference>
<reference evidence="7" key="1">
    <citation type="submission" date="2020-02" db="EMBL/GenBank/DDBJ databases">
        <authorList>
            <person name="Meier V. D."/>
        </authorList>
    </citation>
    <scope>NUCLEOTIDE SEQUENCE</scope>
    <source>
        <strain evidence="7">AVDCRST_MAG23</strain>
    </source>
</reference>
<dbReference type="Pfam" id="PF15632">
    <property type="entry name" value="ATPgrasp_Ter"/>
    <property type="match status" value="1"/>
</dbReference>
<dbReference type="Pfam" id="PF00278">
    <property type="entry name" value="Orn_DAP_Arg_deC"/>
    <property type="match status" value="1"/>
</dbReference>
<gene>
    <name evidence="7" type="ORF">AVDCRST_MAG23-1611</name>
</gene>
<dbReference type="InterPro" id="IPR029066">
    <property type="entry name" value="PLP-binding_barrel"/>
</dbReference>
<dbReference type="GO" id="GO:0046872">
    <property type="term" value="F:metal ion binding"/>
    <property type="evidence" value="ECO:0007669"/>
    <property type="project" value="InterPro"/>
</dbReference>
<evidence type="ECO:0000256" key="4">
    <source>
        <dbReference type="PROSITE-ProRule" id="PRU00409"/>
    </source>
</evidence>
<dbReference type="Gene3D" id="3.20.20.10">
    <property type="entry name" value="Alanine racemase"/>
    <property type="match status" value="1"/>
</dbReference>
<dbReference type="Gene3D" id="3.30.470.20">
    <property type="entry name" value="ATP-grasp fold, B domain"/>
    <property type="match status" value="1"/>
</dbReference>
<dbReference type="InterPro" id="IPR022644">
    <property type="entry name" value="De-COase2_N"/>
</dbReference>
<dbReference type="Pfam" id="PF02784">
    <property type="entry name" value="Orn_Arg_deC_N"/>
    <property type="match status" value="1"/>
</dbReference>
<evidence type="ECO:0000256" key="5">
    <source>
        <dbReference type="RuleBase" id="RU003737"/>
    </source>
</evidence>
<evidence type="ECO:0000256" key="3">
    <source>
        <dbReference type="PIRSR" id="PIRSR600183-50"/>
    </source>
</evidence>
<feature type="modified residue" description="N6-(pyridoxal phosphate)lysine" evidence="3">
    <location>
        <position position="439"/>
    </location>
</feature>
<dbReference type="SUPFAM" id="SSF50621">
    <property type="entry name" value="Alanine racemase C-terminal domain-like"/>
    <property type="match status" value="1"/>
</dbReference>
<evidence type="ECO:0000256" key="1">
    <source>
        <dbReference type="ARBA" id="ARBA00001933"/>
    </source>
</evidence>
<keyword evidence="4" id="KW-0067">ATP-binding</keyword>
<dbReference type="GO" id="GO:0005524">
    <property type="term" value="F:ATP binding"/>
    <property type="evidence" value="ECO:0007669"/>
    <property type="project" value="UniProtKB-UniRule"/>
</dbReference>
<dbReference type="GO" id="GO:0008836">
    <property type="term" value="F:diaminopimelate decarboxylase activity"/>
    <property type="evidence" value="ECO:0007669"/>
    <property type="project" value="TreeGrafter"/>
</dbReference>
<sequence>MPAQIRIYVSGLYCGGNPQPGVGIVRSLRAAFPSSKIVGVEYSNRVSGIHWEGLDDVWLQRPWDELDLDIYAERVRELVGGGALWISGSDLEAMWLASIFPEGHPNLLAPPMQALKRITKPEVLGAKELPVKIPTFISTDHSDWDLHAFCRQHNWRVWLKGPYYDAARTPSWDVFEAARNALSKVWATQRLFLQAHVSGYEESVMLSAYKGELLGAVSMRKRDITPEGKTWAGDVTEVPDEFLVPLRRMVKALNWTGGGELEMVRDAAGELWLLEMNPRFPAWVHGATLAGHNLPALLVQAATGAIPKPSIAHGEEFTRVVLEVPVRKDFPLPPLPEPFAGAVGHSMKHPSGLPALAERLQESNPHMLEVIGDGDGTEQVAKIPETMMQDLGSYDFAQVQTPEFLFMESTAASLFKRASERAHRLSTNEVQVITGYSIKTNPDARLIKLALDNGFLAECISLAEAQKALEVGFRPDQVILNGPGKWWPEGLMPTEQMHAVFCDSVADLDRCVAALASGEMKSKHVGIRIRTPNIRSRFGIPLDSPATFAKLVEAVKRLPTDTAFGVHFHMASANVGVAQWWHLFESILKWCRAIEKLTERDIEMLDMGGGWFPDDVHDGDEDKFAKAVETARAVLPNVRQIASEPGKAMAQPSMALAMRVLEIQEHEDDYVEAVVDGSIAELPMYFFYPHRMLRQCGETGEWQPLKRGKTHLMGRLCMEHDIVAANVQLPEGTRAGDLLIFCDAGGYDRSMSYVFGRG</sequence>
<dbReference type="PRINTS" id="PR01179">
    <property type="entry name" value="ODADCRBXLASE"/>
</dbReference>
<dbReference type="PANTHER" id="PTHR43727">
    <property type="entry name" value="DIAMINOPIMELATE DECARBOXYLASE"/>
    <property type="match status" value="1"/>
</dbReference>
<dbReference type="SUPFAM" id="SSF56059">
    <property type="entry name" value="Glutathione synthetase ATP-binding domain-like"/>
    <property type="match status" value="1"/>
</dbReference>
<evidence type="ECO:0000256" key="2">
    <source>
        <dbReference type="ARBA" id="ARBA00022898"/>
    </source>
</evidence>
<evidence type="ECO:0000313" key="7">
    <source>
        <dbReference type="EMBL" id="CAA9537912.1"/>
    </source>
</evidence>
<accession>A0A6J4U2W1</accession>
<dbReference type="InterPro" id="IPR009006">
    <property type="entry name" value="Ala_racemase/Decarboxylase_C"/>
</dbReference>
<dbReference type="EMBL" id="CADCWD010000058">
    <property type="protein sequence ID" value="CAA9537912.1"/>
    <property type="molecule type" value="Genomic_DNA"/>
</dbReference>
<organism evidence="7">
    <name type="scientific">uncultured Sphingosinicella sp</name>
    <dbReference type="NCBI Taxonomy" id="478748"/>
    <lineage>
        <taxon>Bacteria</taxon>
        <taxon>Pseudomonadati</taxon>
        <taxon>Pseudomonadota</taxon>
        <taxon>Alphaproteobacteria</taxon>
        <taxon>Sphingomonadales</taxon>
        <taxon>Sphingosinicellaceae</taxon>
        <taxon>Sphingosinicella</taxon>
        <taxon>environmental samples</taxon>
    </lineage>
</organism>
<protein>
    <recommendedName>
        <fullName evidence="6">ATP-grasp domain-containing protein</fullName>
    </recommendedName>
</protein>
<dbReference type="SUPFAM" id="SSF51419">
    <property type="entry name" value="PLP-binding barrel"/>
    <property type="match status" value="1"/>
</dbReference>
<dbReference type="InterPro" id="IPR000183">
    <property type="entry name" value="Orn/DAP/Arg_de-COase"/>
</dbReference>
<feature type="active site" description="Proton donor" evidence="3">
    <location>
        <position position="717"/>
    </location>
</feature>
<evidence type="ECO:0000259" key="6">
    <source>
        <dbReference type="PROSITE" id="PS50975"/>
    </source>
</evidence>
<comment type="cofactor">
    <cofactor evidence="1 3">
        <name>pyridoxal 5'-phosphate</name>
        <dbReference type="ChEBI" id="CHEBI:597326"/>
    </cofactor>
</comment>
<dbReference type="PROSITE" id="PS50975">
    <property type="entry name" value="ATP_GRASP"/>
    <property type="match status" value="1"/>
</dbReference>
<dbReference type="AlphaFoldDB" id="A0A6J4U2W1"/>
<dbReference type="Gene3D" id="2.40.37.10">
    <property type="entry name" value="Lyase, Ornithine Decarboxylase, Chain A, domain 1"/>
    <property type="match status" value="1"/>
</dbReference>
<keyword evidence="4" id="KW-0547">Nucleotide-binding</keyword>
<dbReference type="GO" id="GO:0009089">
    <property type="term" value="P:lysine biosynthetic process via diaminopimelate"/>
    <property type="evidence" value="ECO:0007669"/>
    <property type="project" value="TreeGrafter"/>
</dbReference>
<dbReference type="PANTHER" id="PTHR43727:SF3">
    <property type="entry name" value="GROUP IV DECARBOXYLASE"/>
    <property type="match status" value="1"/>
</dbReference>
<name>A0A6J4U2W1_9SPHN</name>
<comment type="similarity">
    <text evidence="5">Belongs to the Orn/Lys/Arg decarboxylase class-II family.</text>
</comment>
<feature type="domain" description="ATP-grasp" evidence="6">
    <location>
        <begin position="248"/>
        <end position="303"/>
    </location>
</feature>